<dbReference type="AlphaFoldDB" id="A0A6S6R2F9"/>
<gene>
    <name evidence="1" type="ORF">acsn021_12410</name>
</gene>
<dbReference type="PANTHER" id="PTHR43617">
    <property type="entry name" value="L-AMINO ACID N-ACETYLTRANSFERASE"/>
    <property type="match status" value="1"/>
</dbReference>
<accession>A0A6S6R2F9</accession>
<evidence type="ECO:0000313" key="2">
    <source>
        <dbReference type="Proteomes" id="UP000515561"/>
    </source>
</evidence>
<dbReference type="InterPro" id="IPR016181">
    <property type="entry name" value="Acyl_CoA_acyltransferase"/>
</dbReference>
<dbReference type="KEGG" id="acel:acsn021_12410"/>
<sequence length="267" mass="30331">MTETDLLEIQSKLADYTYSSMQYLEHSDVSQYEVILKRDGCILLYGFNEKEGCHEYHFAANTPDDILKEVQDNQCLITFVPEEWITEFEKAGFVVCAAFCDYFMDSLEDALGCGEPEFLKRNECKEAADVTIACRGQSRGFHGETTEWITDWIDTSKDAGCDLEYLHRALLIERNEQAEIVGIVVTALYGFESEKGAVSWIREVAVKPAYQRKGIARKLITQALHYGKNHGARRAFLAADACNIHAIHLYESIGFRAGKDKQINMIR</sequence>
<dbReference type="Gene3D" id="3.40.630.30">
    <property type="match status" value="1"/>
</dbReference>
<reference evidence="1 2" key="1">
    <citation type="journal article" date="2016" name="Int. J. Syst. Evol. Microbiol.">
        <title>Descriptions of Anaerotaenia torta gen. nov., sp. nov. and Anaerocolumna cellulosilytica gen. nov., sp. nov. isolated from a methanogenic reactor of cattle waste.</title>
        <authorList>
            <person name="Uek A."/>
            <person name="Ohtaki Y."/>
            <person name="Kaku N."/>
            <person name="Ueki K."/>
        </authorList>
    </citation>
    <scope>NUCLEOTIDE SEQUENCE [LARGE SCALE GENOMIC DNA]</scope>
    <source>
        <strain evidence="1 2">SN021</strain>
    </source>
</reference>
<dbReference type="SUPFAM" id="SSF55729">
    <property type="entry name" value="Acyl-CoA N-acyltransferases (Nat)"/>
    <property type="match status" value="1"/>
</dbReference>
<dbReference type="RefSeq" id="WP_184092930.1">
    <property type="nucleotide sequence ID" value="NZ_AP023367.1"/>
</dbReference>
<dbReference type="Pfam" id="PF00583">
    <property type="entry name" value="Acetyltransf_1"/>
    <property type="match status" value="1"/>
</dbReference>
<dbReference type="GO" id="GO:0016747">
    <property type="term" value="F:acyltransferase activity, transferring groups other than amino-acyl groups"/>
    <property type="evidence" value="ECO:0007669"/>
    <property type="project" value="InterPro"/>
</dbReference>
<name>A0A6S6R2F9_9FIRM</name>
<dbReference type="EMBL" id="AP023367">
    <property type="protein sequence ID" value="BCJ93672.1"/>
    <property type="molecule type" value="Genomic_DNA"/>
</dbReference>
<dbReference type="InterPro" id="IPR000182">
    <property type="entry name" value="GNAT_dom"/>
</dbReference>
<dbReference type="PROSITE" id="PS51186">
    <property type="entry name" value="GNAT"/>
    <property type="match status" value="1"/>
</dbReference>
<evidence type="ECO:0000313" key="1">
    <source>
        <dbReference type="EMBL" id="BCJ93672.1"/>
    </source>
</evidence>
<dbReference type="CDD" id="cd04301">
    <property type="entry name" value="NAT_SF"/>
    <property type="match status" value="1"/>
</dbReference>
<organism evidence="1 2">
    <name type="scientific">Anaerocolumna cellulosilytica</name>
    <dbReference type="NCBI Taxonomy" id="433286"/>
    <lineage>
        <taxon>Bacteria</taxon>
        <taxon>Bacillati</taxon>
        <taxon>Bacillota</taxon>
        <taxon>Clostridia</taxon>
        <taxon>Lachnospirales</taxon>
        <taxon>Lachnospiraceae</taxon>
        <taxon>Anaerocolumna</taxon>
    </lineage>
</organism>
<protein>
    <submittedName>
        <fullName evidence="1">Uncharacterized protein</fullName>
    </submittedName>
</protein>
<proteinExistence type="predicted"/>
<dbReference type="Proteomes" id="UP000515561">
    <property type="component" value="Chromosome"/>
</dbReference>
<dbReference type="InterPro" id="IPR050276">
    <property type="entry name" value="MshD_Acetyltransferase"/>
</dbReference>
<keyword evidence="2" id="KW-1185">Reference proteome</keyword>